<name>A0ABX7MCZ3_9RHOO</name>
<evidence type="ECO:0000256" key="7">
    <source>
        <dbReference type="SAM" id="MobiDB-lite"/>
    </source>
</evidence>
<evidence type="ECO:0000256" key="3">
    <source>
        <dbReference type="ARBA" id="ARBA00012556"/>
    </source>
</evidence>
<evidence type="ECO:0000256" key="1">
    <source>
        <dbReference type="ARBA" id="ARBA00001695"/>
    </source>
</evidence>
<dbReference type="EC" id="3.2.1.89" evidence="3 6"/>
<dbReference type="InterPro" id="IPR017853">
    <property type="entry name" value="GH"/>
</dbReference>
<gene>
    <name evidence="8" type="ORF">JY500_07710</name>
</gene>
<proteinExistence type="inferred from homology"/>
<evidence type="ECO:0000256" key="6">
    <source>
        <dbReference type="RuleBase" id="RU361192"/>
    </source>
</evidence>
<dbReference type="EMBL" id="CP071060">
    <property type="protein sequence ID" value="QSI79158.1"/>
    <property type="molecule type" value="Genomic_DNA"/>
</dbReference>
<comment type="catalytic activity">
    <reaction evidence="1 6">
        <text>The enzyme specifically hydrolyzes (1-&gt;4)-beta-D-galactosidic linkages in type I arabinogalactans.</text>
        <dbReference type="EC" id="3.2.1.89"/>
    </reaction>
</comment>
<dbReference type="SUPFAM" id="SSF51445">
    <property type="entry name" value="(Trans)glycosidases"/>
    <property type="match status" value="1"/>
</dbReference>
<dbReference type="GO" id="GO:0016787">
    <property type="term" value="F:hydrolase activity"/>
    <property type="evidence" value="ECO:0007669"/>
    <property type="project" value="UniProtKB-KW"/>
</dbReference>
<evidence type="ECO:0000256" key="2">
    <source>
        <dbReference type="ARBA" id="ARBA00010687"/>
    </source>
</evidence>
<evidence type="ECO:0000256" key="5">
    <source>
        <dbReference type="ARBA" id="ARBA00023295"/>
    </source>
</evidence>
<evidence type="ECO:0000313" key="8">
    <source>
        <dbReference type="EMBL" id="QSI79158.1"/>
    </source>
</evidence>
<keyword evidence="5 6" id="KW-0326">Glycosidase</keyword>
<evidence type="ECO:0000313" key="9">
    <source>
        <dbReference type="Proteomes" id="UP000663570"/>
    </source>
</evidence>
<dbReference type="InterPro" id="IPR011683">
    <property type="entry name" value="Glyco_hydro_53"/>
</dbReference>
<keyword evidence="4 6" id="KW-0378">Hydrolase</keyword>
<keyword evidence="9" id="KW-1185">Reference proteome</keyword>
<comment type="similarity">
    <text evidence="2 6">Belongs to the glycosyl hydrolase 53 family.</text>
</comment>
<reference evidence="8 9" key="1">
    <citation type="submission" date="2021-02" db="EMBL/GenBank/DDBJ databases">
        <title>Niveibacterium changnyeongensis HC41.</title>
        <authorList>
            <person name="Kang M."/>
        </authorList>
    </citation>
    <scope>NUCLEOTIDE SEQUENCE [LARGE SCALE GENOMIC DNA]</scope>
    <source>
        <strain evidence="8 9">HC41</strain>
    </source>
</reference>
<dbReference type="Gene3D" id="3.20.20.80">
    <property type="entry name" value="Glycosidases"/>
    <property type="match status" value="1"/>
</dbReference>
<dbReference type="Pfam" id="PF07745">
    <property type="entry name" value="Glyco_hydro_53"/>
    <property type="match status" value="1"/>
</dbReference>
<dbReference type="PANTHER" id="PTHR34983">
    <property type="entry name" value="ARABINOGALACTAN ENDO-BETA-1,4-GALACTANASE A"/>
    <property type="match status" value="1"/>
</dbReference>
<sequence length="336" mass="36006">MLALVGCGGGGGATDGGSSGGDPPAAKPIAAFARGADVGWLSAEEAAGYRFQSASGVESDAFALLGANGVNAIRLRVWVDPADGWNGVADVVAKARRAQAAGQRIMIDFHYSDTWADPGHQTKPTAWATHDYAALKDDVAAHTRDVLAALKQANVSVEWVQVGNEIGGGMLWPEGSYQHFDQLAGFINSGYAAVKSVYPEAKVVVHLQNGSDDSLFRWFFDALKAAGGQWDVIGMSHYPPANDWLRYNQLIGATMADMVSRYGKPVIVTEVGMDWQKAATSRAMIRDLIARIAQQGEYGRGVFYWEPLAWPGWQGYTMGAVDSNGRLTEALKAYSD</sequence>
<dbReference type="PANTHER" id="PTHR34983:SF1">
    <property type="entry name" value="ARABINOGALACTAN ENDO-BETA-1,4-GALACTANASE A"/>
    <property type="match status" value="1"/>
</dbReference>
<dbReference type="Proteomes" id="UP000663570">
    <property type="component" value="Chromosome"/>
</dbReference>
<organism evidence="8 9">
    <name type="scientific">Niveibacterium microcysteis</name>
    <dbReference type="NCBI Taxonomy" id="2811415"/>
    <lineage>
        <taxon>Bacteria</taxon>
        <taxon>Pseudomonadati</taxon>
        <taxon>Pseudomonadota</taxon>
        <taxon>Betaproteobacteria</taxon>
        <taxon>Rhodocyclales</taxon>
        <taxon>Rhodocyclaceae</taxon>
        <taxon>Niveibacterium</taxon>
    </lineage>
</organism>
<feature type="compositionally biased region" description="Gly residues" evidence="7">
    <location>
        <begin position="1"/>
        <end position="20"/>
    </location>
</feature>
<evidence type="ECO:0000256" key="4">
    <source>
        <dbReference type="ARBA" id="ARBA00022801"/>
    </source>
</evidence>
<accession>A0ABX7MCZ3</accession>
<feature type="region of interest" description="Disordered" evidence="7">
    <location>
        <begin position="1"/>
        <end position="25"/>
    </location>
</feature>
<protein>
    <recommendedName>
        <fullName evidence="3 6">Arabinogalactan endo-beta-1,4-galactanase</fullName>
        <ecNumber evidence="3 6">3.2.1.89</ecNumber>
    </recommendedName>
</protein>